<proteinExistence type="predicted"/>
<accession>L0GY15</accession>
<reference evidence="2 3" key="1">
    <citation type="submission" date="2011-09" db="EMBL/GenBank/DDBJ databases">
        <title>Complete sequence of chromosome of Thioflavicoccus mobilis 8321.</title>
        <authorList>
            <consortium name="US DOE Joint Genome Institute"/>
            <person name="Lucas S."/>
            <person name="Han J."/>
            <person name="Lapidus A."/>
            <person name="Cheng J.-F."/>
            <person name="Goodwin L."/>
            <person name="Pitluck S."/>
            <person name="Peters L."/>
            <person name="Ovchinnikova G."/>
            <person name="Lu M."/>
            <person name="Detter J.C."/>
            <person name="Han C."/>
            <person name="Tapia R."/>
            <person name="Land M."/>
            <person name="Hauser L."/>
            <person name="Kyrpides N."/>
            <person name="Ivanova N."/>
            <person name="Pagani I."/>
            <person name="Vogl K."/>
            <person name="Liu Z."/>
            <person name="Imhoff J."/>
            <person name="Thiel V."/>
            <person name="Frigaard N.-U."/>
            <person name="Bryant D."/>
            <person name="Woyke T."/>
        </authorList>
    </citation>
    <scope>NUCLEOTIDE SEQUENCE [LARGE SCALE GENOMIC DNA]</scope>
    <source>
        <strain evidence="2 3">8321</strain>
    </source>
</reference>
<dbReference type="eggNOG" id="COG1075">
    <property type="taxonomic scope" value="Bacteria"/>
</dbReference>
<keyword evidence="3" id="KW-1185">Reference proteome</keyword>
<dbReference type="AlphaFoldDB" id="L0GY15"/>
<gene>
    <name evidence="2" type="ORF">Thimo_2110</name>
</gene>
<sequence length="267" mass="29638">MPKPQSCDDRWLLHATAPLRLALEGRASWECGATLATQPLLALAPRGDGHPVLTLPLMLGNDLPMQPLRVYLKGRGYEPQPWGLGVNLGPRGDLLARCLKRVHDLHRRHGRRVSLIGWSLGGLYARELAKEAPEAVRLVITLGAPFTGQPRPGDAWRLYENVTGKPMGLPERHGPLDRPPPVPTTSIYSRSDGVVPWPCSYERDGQLTENIEVESSHLGLGVHPLTWYAIADRLAQPEGAWRPFERRGWKALFYPDPGRSPPPATPW</sequence>
<dbReference type="Proteomes" id="UP000010816">
    <property type="component" value="Chromosome"/>
</dbReference>
<dbReference type="InterPro" id="IPR012908">
    <property type="entry name" value="PGAP1-ab_dom-like"/>
</dbReference>
<dbReference type="GO" id="GO:0016788">
    <property type="term" value="F:hydrolase activity, acting on ester bonds"/>
    <property type="evidence" value="ECO:0007669"/>
    <property type="project" value="InterPro"/>
</dbReference>
<dbReference type="InterPro" id="IPR029058">
    <property type="entry name" value="AB_hydrolase_fold"/>
</dbReference>
<feature type="domain" description="GPI inositol-deacylase PGAP1-like alpha/beta" evidence="1">
    <location>
        <begin position="93"/>
        <end position="163"/>
    </location>
</feature>
<dbReference type="Pfam" id="PF07819">
    <property type="entry name" value="PGAP1"/>
    <property type="match status" value="1"/>
</dbReference>
<evidence type="ECO:0000313" key="2">
    <source>
        <dbReference type="EMBL" id="AGA90861.1"/>
    </source>
</evidence>
<dbReference type="SUPFAM" id="SSF53474">
    <property type="entry name" value="alpha/beta-Hydrolases"/>
    <property type="match status" value="1"/>
</dbReference>
<evidence type="ECO:0000259" key="1">
    <source>
        <dbReference type="Pfam" id="PF07819"/>
    </source>
</evidence>
<dbReference type="Gene3D" id="3.40.50.1820">
    <property type="entry name" value="alpha/beta hydrolase"/>
    <property type="match status" value="1"/>
</dbReference>
<dbReference type="STRING" id="765912.Thimo_2110"/>
<dbReference type="RefSeq" id="WP_015281001.1">
    <property type="nucleotide sequence ID" value="NC_019940.1"/>
</dbReference>
<dbReference type="PATRIC" id="fig|765912.4.peg.2064"/>
<dbReference type="EMBL" id="CP003051">
    <property type="protein sequence ID" value="AGA90861.1"/>
    <property type="molecule type" value="Genomic_DNA"/>
</dbReference>
<dbReference type="KEGG" id="tmb:Thimo_2110"/>
<organism evidence="2 3">
    <name type="scientific">Thioflavicoccus mobilis 8321</name>
    <dbReference type="NCBI Taxonomy" id="765912"/>
    <lineage>
        <taxon>Bacteria</taxon>
        <taxon>Pseudomonadati</taxon>
        <taxon>Pseudomonadota</taxon>
        <taxon>Gammaproteobacteria</taxon>
        <taxon>Chromatiales</taxon>
        <taxon>Chromatiaceae</taxon>
        <taxon>Thioflavicoccus</taxon>
    </lineage>
</organism>
<name>L0GY15_9GAMM</name>
<evidence type="ECO:0000313" key="3">
    <source>
        <dbReference type="Proteomes" id="UP000010816"/>
    </source>
</evidence>
<dbReference type="HOGENOM" id="CLU_071821_1_0_6"/>
<protein>
    <submittedName>
        <fullName evidence="2">PGAP1-like protein</fullName>
    </submittedName>
</protein>
<dbReference type="OrthoDB" id="345573at2"/>